<keyword evidence="1" id="KW-0732">Signal</keyword>
<evidence type="ECO:0000313" key="3">
    <source>
        <dbReference type="EMBL" id="GGH89812.1"/>
    </source>
</evidence>
<sequence length="394" mass="39579">MKKIFTLAAASFLAAGALNAQAQVVLDGQLTAAEITAGNYVLLGKFTNPRGFGDAGLLSLYAASTSTKMYFFVGGTVEANGNAFQLYLDLPGAAGVPVGTALPAGAATTSFQNVTAKLDLAADLALALRSDGTGYQIEGAYYTSPTIGGSAKLTTTAGTVAGNGTPLALSAGTTTGNYARLAGARVSYRVAATPGVSGNPGNTRIAGPPPSFPASYGGVGSFGWEIELDRTTAGLTGTPQVSMFVIQNGGDGGYMSSDFIPQTSAPLTTNNGNLASGAFDFSTLPDRQAATVLLSATGTVLANKAADAAAVAMSVYPNPAQGVATVAYNVAGRAEQVNIVLTDLLGRQVQVLESGLRSSGAQTTTVSTADVAAGTYLVRVQVGDKVATSKVVLM</sequence>
<evidence type="ECO:0000313" key="4">
    <source>
        <dbReference type="Proteomes" id="UP000637774"/>
    </source>
</evidence>
<dbReference type="NCBIfam" id="TIGR04183">
    <property type="entry name" value="Por_Secre_tail"/>
    <property type="match status" value="1"/>
</dbReference>
<dbReference type="EMBL" id="BMGY01000045">
    <property type="protein sequence ID" value="GGH89812.1"/>
    <property type="molecule type" value="Genomic_DNA"/>
</dbReference>
<proteinExistence type="predicted"/>
<dbReference type="Pfam" id="PF18962">
    <property type="entry name" value="Por_Secre_tail"/>
    <property type="match status" value="1"/>
</dbReference>
<feature type="chain" id="PRO_5046026266" description="Secretion system C-terminal sorting domain-containing protein" evidence="1">
    <location>
        <begin position="23"/>
        <end position="394"/>
    </location>
</feature>
<dbReference type="Proteomes" id="UP000637774">
    <property type="component" value="Unassembled WGS sequence"/>
</dbReference>
<evidence type="ECO:0000256" key="1">
    <source>
        <dbReference type="SAM" id="SignalP"/>
    </source>
</evidence>
<evidence type="ECO:0000259" key="2">
    <source>
        <dbReference type="Pfam" id="PF18962"/>
    </source>
</evidence>
<keyword evidence="4" id="KW-1185">Reference proteome</keyword>
<feature type="signal peptide" evidence="1">
    <location>
        <begin position="1"/>
        <end position="22"/>
    </location>
</feature>
<name>A0ABQ2AEX2_9BACT</name>
<feature type="domain" description="Secretion system C-terminal sorting" evidence="2">
    <location>
        <begin position="315"/>
        <end position="392"/>
    </location>
</feature>
<dbReference type="RefSeq" id="WP_188563322.1">
    <property type="nucleotide sequence ID" value="NZ_BMGY01000045.1"/>
</dbReference>
<comment type="caution">
    <text evidence="3">The sequence shown here is derived from an EMBL/GenBank/DDBJ whole genome shotgun (WGS) entry which is preliminary data.</text>
</comment>
<organism evidence="3 4">
    <name type="scientific">Hymenobacter frigidus</name>
    <dbReference type="NCBI Taxonomy" id="1524095"/>
    <lineage>
        <taxon>Bacteria</taxon>
        <taxon>Pseudomonadati</taxon>
        <taxon>Bacteroidota</taxon>
        <taxon>Cytophagia</taxon>
        <taxon>Cytophagales</taxon>
        <taxon>Hymenobacteraceae</taxon>
        <taxon>Hymenobacter</taxon>
    </lineage>
</organism>
<dbReference type="InterPro" id="IPR026444">
    <property type="entry name" value="Secre_tail"/>
</dbReference>
<gene>
    <name evidence="3" type="ORF">GCM10011495_34270</name>
</gene>
<protein>
    <recommendedName>
        <fullName evidence="2">Secretion system C-terminal sorting domain-containing protein</fullName>
    </recommendedName>
</protein>
<accession>A0ABQ2AEX2</accession>
<reference evidence="4" key="1">
    <citation type="journal article" date="2019" name="Int. J. Syst. Evol. Microbiol.">
        <title>The Global Catalogue of Microorganisms (GCM) 10K type strain sequencing project: providing services to taxonomists for standard genome sequencing and annotation.</title>
        <authorList>
            <consortium name="The Broad Institute Genomics Platform"/>
            <consortium name="The Broad Institute Genome Sequencing Center for Infectious Disease"/>
            <person name="Wu L."/>
            <person name="Ma J."/>
        </authorList>
    </citation>
    <scope>NUCLEOTIDE SEQUENCE [LARGE SCALE GENOMIC DNA]</scope>
    <source>
        <strain evidence="4">CGMCC 1.14966</strain>
    </source>
</reference>